<accession>A0ACC2ZXG7</accession>
<evidence type="ECO:0000313" key="2">
    <source>
        <dbReference type="Proteomes" id="UP001172386"/>
    </source>
</evidence>
<evidence type="ECO:0000313" key="1">
    <source>
        <dbReference type="EMBL" id="KAJ9652146.1"/>
    </source>
</evidence>
<dbReference type="Proteomes" id="UP001172386">
    <property type="component" value="Unassembled WGS sequence"/>
</dbReference>
<gene>
    <name evidence="1" type="ORF">H2198_008568</name>
</gene>
<sequence length="686" mass="76593">MALHQRLLLDIAELQEKPYPNIKVHTREQDISEACLILTPNGGQPLHLTIMFPDNYPLRPPRITIQSKVAHPNVYGSYICASILNTTEGYTPAYTLRGICIQILSFFSSDSIEQEYGGKVDLTNYREQDDSYRYLLHPARPVTCSQCMFDSSSHSGTASVPVPRSMMSVSLADYLPNDIDLSENHEYHTLRGPSVKVKAARTTQNSTPPTNHAAADTTMVEDVSNLALSEDPETKTSISDLPDELLSLVCTFLETEELAPFSQAWSRIGGEQGILSNFNIIRNRELTCFCLKQGFTETKLGVGVHISRTGRLGSFESDFDLLSLQAFEKFGVCTSVQGLPFEHWLPLSISRGHYKSMKGLLPNRLRELGKSAGFNIGVSGSPIDVIYAFMNDIVVRLSTDAQALESRVAHHKVSSLLHTSEKAIESYYHLYHLLLCLATSNDNIVRNVNRTIQSFLNGNTSKAHVPNLGYLLIMVLISDADMSIDLLMAIIRETVTRNVVWVLDKRGANMPELAYMEADAISTYRLQKTFDASKTSYRLLMFLNLFRRTINRGTRTLGQLREELFDSHGAPPRGAAARLANDIKALQQVKNFPQFIKAMSLTPPPASRFTNFLRTCVEDSVIKGYSVWGISQERALTLRKMKDPSVQERAAADQKSQWKSRGTLEVSFFPNKNIRAGNAAGRGRAR</sequence>
<protein>
    <submittedName>
        <fullName evidence="1">Uncharacterized protein</fullName>
    </submittedName>
</protein>
<organism evidence="1 2">
    <name type="scientific">Neophaeococcomyces mojaviensis</name>
    <dbReference type="NCBI Taxonomy" id="3383035"/>
    <lineage>
        <taxon>Eukaryota</taxon>
        <taxon>Fungi</taxon>
        <taxon>Dikarya</taxon>
        <taxon>Ascomycota</taxon>
        <taxon>Pezizomycotina</taxon>
        <taxon>Eurotiomycetes</taxon>
        <taxon>Chaetothyriomycetidae</taxon>
        <taxon>Chaetothyriales</taxon>
        <taxon>Chaetothyriales incertae sedis</taxon>
        <taxon>Neophaeococcomyces</taxon>
    </lineage>
</organism>
<keyword evidence="2" id="KW-1185">Reference proteome</keyword>
<dbReference type="EMBL" id="JAPDRQ010000213">
    <property type="protein sequence ID" value="KAJ9652146.1"/>
    <property type="molecule type" value="Genomic_DNA"/>
</dbReference>
<comment type="caution">
    <text evidence="1">The sequence shown here is derived from an EMBL/GenBank/DDBJ whole genome shotgun (WGS) entry which is preliminary data.</text>
</comment>
<name>A0ACC2ZXG7_9EURO</name>
<reference evidence="1" key="1">
    <citation type="submission" date="2022-10" db="EMBL/GenBank/DDBJ databases">
        <title>Culturing micro-colonial fungi from biological soil crusts in the Mojave desert and describing Neophaeococcomyces mojavensis, and introducing the new genera and species Taxawa tesnikishii.</title>
        <authorList>
            <person name="Kurbessoian T."/>
            <person name="Stajich J.E."/>
        </authorList>
    </citation>
    <scope>NUCLEOTIDE SEQUENCE</scope>
    <source>
        <strain evidence="1">JES_112</strain>
    </source>
</reference>
<proteinExistence type="predicted"/>